<evidence type="ECO:0000259" key="2">
    <source>
        <dbReference type="Pfam" id="PF23394"/>
    </source>
</evidence>
<feature type="compositionally biased region" description="Polar residues" evidence="1">
    <location>
        <begin position="641"/>
        <end position="650"/>
    </location>
</feature>
<dbReference type="Pfam" id="PF23395">
    <property type="entry name" value="SAM_6"/>
    <property type="match status" value="1"/>
</dbReference>
<feature type="domain" description="DUF7102" evidence="2">
    <location>
        <begin position="673"/>
        <end position="874"/>
    </location>
</feature>
<accession>A0A1J9PIB6</accession>
<evidence type="ECO:0000313" key="5">
    <source>
        <dbReference type="Proteomes" id="UP000182235"/>
    </source>
</evidence>
<dbReference type="InterPro" id="IPR057559">
    <property type="entry name" value="SAM_6"/>
</dbReference>
<keyword evidence="5" id="KW-1185">Reference proteome</keyword>
<reference evidence="4 5" key="1">
    <citation type="submission" date="2015-07" db="EMBL/GenBank/DDBJ databases">
        <title>Emmonsia species relationships and genome sequence.</title>
        <authorList>
            <consortium name="The Broad Institute Genomics Platform"/>
            <person name="Cuomo C.A."/>
            <person name="Munoz J.F."/>
            <person name="Imamovic A."/>
            <person name="Priest M.E."/>
            <person name="Young S."/>
            <person name="Clay O.K."/>
            <person name="McEwen J.G."/>
        </authorList>
    </citation>
    <scope>NUCLEOTIDE SEQUENCE [LARGE SCALE GENOMIC DNA]</scope>
    <source>
        <strain evidence="4 5">UAMH 9510</strain>
    </source>
</reference>
<name>A0A1J9PIB6_9EURO</name>
<evidence type="ECO:0000259" key="3">
    <source>
        <dbReference type="Pfam" id="PF23395"/>
    </source>
</evidence>
<dbReference type="AlphaFoldDB" id="A0A1J9PIB6"/>
<dbReference type="Pfam" id="PF23394">
    <property type="entry name" value="DUF7102"/>
    <property type="match status" value="1"/>
</dbReference>
<sequence length="987" mass="109756">MSSPSEPSILEYARFHNIATNSIPDLFSLIPSAFEDINVSLYDIPNRPSVDIEGVQHEIQAKTREKIDASWASAPLLSSVLKSSMDERPTGNYYDEGEYSSESIQIRGLKLETPILRTDHEMDMRFFRRRISLDCMEIDVPLEHLDDENDESLKFSSSFWSQQKRAWDMAQKERLSCMKEGLMLIQGIKIQNVQSGNLELDDWLDEGTIFRGKRKDIDPQTPILLPRDITPVPFVPSSPCLEMEILPEPETPPKAEQEIERRLLEDSLMPNCDQIVSDFVTVTNQAPTWEEESNEVLLGSSDLNISRVAKCKIEDLKVETPITPPVSTKKRPAENDEDILNAMARAGAAPEILSHDLTEIGPSNLIEELSKAISTAKRKADDELNGERIRGINPMTRCKVPSLIPPIVVPPWPAVDRLSNSELLQLYRAFISSIKRQDLASLQDTGSGDSKMDLKWQPFAMELWRLEVKETIYPEDALDGFLLGIGGRLGSSDNDLEPSKPIYYEFRISSLDDDEEILAGLDDEEVGLATPLRGERSGNCPVSNVTKGGGGSMCSHRDMQLQASDVIARNLMAVNVEMNPKAVGATSIGSTLSSSFSPFTSLSNFMGIRGRSTVSGSDRCPYFHHTTPPDPPGFAQHNRHTQTSQPLETPTAKTIPAPLLATPETSRPHSSLTFVLSASLLRTHRAIVHNLESLSPACNLIFRDFSTPLNQTATGTWAGCSPQRPLIPRTQHYPDRSQSNEGQEADISLSPSVGVLLTTTQEITQKYLPGHQPNGQGIAQELNSPARRRISNVCLLYELLYVLICNPILTPKESVSKILHADIDDRTAEVVDSLKIFCESLGHFSTISSFLVMNDVISISDWLVSLANKHYTATPWSTSYPVDEPGVPNSSIFFPEEPSPSELFLRQLGLNSFAAQMVLLHLYETSRDEVDGLHSSGNNRTQRTQNPQAALSRFIAMTSIERHRIFAPILGQRVLERVDRRLAVEKG</sequence>
<comment type="caution">
    <text evidence="4">The sequence shown here is derived from an EMBL/GenBank/DDBJ whole genome shotgun (WGS) entry which is preliminary data.</text>
</comment>
<dbReference type="InterPro" id="IPR055528">
    <property type="entry name" value="DUF7102"/>
</dbReference>
<evidence type="ECO:0000256" key="1">
    <source>
        <dbReference type="SAM" id="MobiDB-lite"/>
    </source>
</evidence>
<evidence type="ECO:0000313" key="4">
    <source>
        <dbReference type="EMBL" id="OJD16193.1"/>
    </source>
</evidence>
<feature type="region of interest" description="Disordered" evidence="1">
    <location>
        <begin position="720"/>
        <end position="746"/>
    </location>
</feature>
<dbReference type="OrthoDB" id="3647246at2759"/>
<protein>
    <submittedName>
        <fullName evidence="4">Uncharacterized protein</fullName>
    </submittedName>
</protein>
<feature type="region of interest" description="Disordered" evidence="1">
    <location>
        <begin position="629"/>
        <end position="650"/>
    </location>
</feature>
<dbReference type="VEuPathDB" id="FungiDB:AJ78_03625"/>
<gene>
    <name evidence="4" type="ORF">AJ78_03625</name>
</gene>
<proteinExistence type="predicted"/>
<feature type="domain" description="SAM-like" evidence="3">
    <location>
        <begin position="896"/>
        <end position="981"/>
    </location>
</feature>
<dbReference type="EMBL" id="LGRN01000119">
    <property type="protein sequence ID" value="OJD16193.1"/>
    <property type="molecule type" value="Genomic_DNA"/>
</dbReference>
<dbReference type="Proteomes" id="UP000182235">
    <property type="component" value="Unassembled WGS sequence"/>
</dbReference>
<organism evidence="4 5">
    <name type="scientific">Emergomyces pasteurianus Ep9510</name>
    <dbReference type="NCBI Taxonomy" id="1447872"/>
    <lineage>
        <taxon>Eukaryota</taxon>
        <taxon>Fungi</taxon>
        <taxon>Dikarya</taxon>
        <taxon>Ascomycota</taxon>
        <taxon>Pezizomycotina</taxon>
        <taxon>Eurotiomycetes</taxon>
        <taxon>Eurotiomycetidae</taxon>
        <taxon>Onygenales</taxon>
        <taxon>Ajellomycetaceae</taxon>
        <taxon>Emergomyces</taxon>
    </lineage>
</organism>